<feature type="repeat" description="WD" evidence="3">
    <location>
        <begin position="809"/>
        <end position="840"/>
    </location>
</feature>
<dbReference type="HOGENOM" id="CLU_003454_0_0_3"/>
<protein>
    <submittedName>
        <fullName evidence="5">YD repeat protein</fullName>
    </submittedName>
</protein>
<dbReference type="SUPFAM" id="SSF50978">
    <property type="entry name" value="WD40 repeat-like"/>
    <property type="match status" value="2"/>
</dbReference>
<keyword evidence="2" id="KW-0677">Repeat</keyword>
<feature type="repeat" description="WD" evidence="3">
    <location>
        <begin position="1012"/>
        <end position="1044"/>
    </location>
</feature>
<dbReference type="STRING" id="118168.MC7420_7021"/>
<gene>
    <name evidence="5" type="ORF">MC7420_7021</name>
</gene>
<feature type="repeat" description="WD" evidence="3">
    <location>
        <begin position="848"/>
        <end position="880"/>
    </location>
</feature>
<evidence type="ECO:0000313" key="5">
    <source>
        <dbReference type="EMBL" id="EDX78368.1"/>
    </source>
</evidence>
<feature type="repeat" description="WD" evidence="3">
    <location>
        <begin position="1094"/>
        <end position="1128"/>
    </location>
</feature>
<dbReference type="CDD" id="cd00200">
    <property type="entry name" value="WD40"/>
    <property type="match status" value="2"/>
</dbReference>
<dbReference type="InterPro" id="IPR036322">
    <property type="entry name" value="WD40_repeat_dom_sf"/>
</dbReference>
<dbReference type="PRINTS" id="PR00320">
    <property type="entry name" value="GPROTEINBRPT"/>
</dbReference>
<dbReference type="InterPro" id="IPR001680">
    <property type="entry name" value="WD40_rpt"/>
</dbReference>
<feature type="repeat" description="WD" evidence="3">
    <location>
        <begin position="768"/>
        <end position="800"/>
    </location>
</feature>
<dbReference type="Gene3D" id="2.130.10.10">
    <property type="entry name" value="YVTN repeat-like/Quinoprotein amine dehydrogenase"/>
    <property type="match status" value="5"/>
</dbReference>
<dbReference type="RefSeq" id="WP_006097825.1">
    <property type="nucleotide sequence ID" value="NZ_DS989841.1"/>
</dbReference>
<dbReference type="InterPro" id="IPR015943">
    <property type="entry name" value="WD40/YVTN_repeat-like_dom_sf"/>
</dbReference>
<dbReference type="Pfam" id="PF00400">
    <property type="entry name" value="WD40"/>
    <property type="match status" value="14"/>
</dbReference>
<dbReference type="Pfam" id="PF14516">
    <property type="entry name" value="AAA_35"/>
    <property type="match status" value="1"/>
</dbReference>
<evidence type="ECO:0000256" key="4">
    <source>
        <dbReference type="SAM" id="Coils"/>
    </source>
</evidence>
<dbReference type="OrthoDB" id="434800at2"/>
<dbReference type="PANTHER" id="PTHR22847">
    <property type="entry name" value="WD40 REPEAT PROTEIN"/>
    <property type="match status" value="1"/>
</dbReference>
<reference evidence="5 6" key="1">
    <citation type="submission" date="2008-07" db="EMBL/GenBank/DDBJ databases">
        <authorList>
            <person name="Tandeau de Marsac N."/>
            <person name="Ferriera S."/>
            <person name="Johnson J."/>
            <person name="Kravitz S."/>
            <person name="Beeson K."/>
            <person name="Sutton G."/>
            <person name="Rogers Y.-H."/>
            <person name="Friedman R."/>
            <person name="Frazier M."/>
            <person name="Venter J.C."/>
        </authorList>
    </citation>
    <scope>NUCLEOTIDE SEQUENCE [LARGE SCALE GENOMIC DNA]</scope>
    <source>
        <strain evidence="5 6">PCC 7420</strain>
    </source>
</reference>
<feature type="repeat" description="WD" evidence="3">
    <location>
        <begin position="604"/>
        <end position="635"/>
    </location>
</feature>
<evidence type="ECO:0000256" key="3">
    <source>
        <dbReference type="PROSITE-ProRule" id="PRU00221"/>
    </source>
</evidence>
<dbReference type="eggNOG" id="COG2319">
    <property type="taxonomic scope" value="Bacteria"/>
</dbReference>
<dbReference type="AlphaFoldDB" id="B4VHC8"/>
<name>B4VHC8_9CYAN</name>
<feature type="coiled-coil region" evidence="4">
    <location>
        <begin position="428"/>
        <end position="462"/>
    </location>
</feature>
<dbReference type="PANTHER" id="PTHR22847:SF637">
    <property type="entry name" value="WD REPEAT DOMAIN 5B"/>
    <property type="match status" value="1"/>
</dbReference>
<dbReference type="SUPFAM" id="SSF82171">
    <property type="entry name" value="DPP6 N-terminal domain-like"/>
    <property type="match status" value="1"/>
</dbReference>
<keyword evidence="1 3" id="KW-0853">WD repeat</keyword>
<dbReference type="SMART" id="SM00320">
    <property type="entry name" value="WD40"/>
    <property type="match status" value="14"/>
</dbReference>
<feature type="repeat" description="WD" evidence="3">
    <location>
        <begin position="1053"/>
        <end position="1087"/>
    </location>
</feature>
<dbReference type="InterPro" id="IPR020472">
    <property type="entry name" value="WD40_PAC1"/>
</dbReference>
<dbReference type="PROSITE" id="PS00678">
    <property type="entry name" value="WD_REPEATS_1"/>
    <property type="match status" value="6"/>
</dbReference>
<keyword evidence="6" id="KW-1185">Reference proteome</keyword>
<evidence type="ECO:0000256" key="2">
    <source>
        <dbReference type="ARBA" id="ARBA00022737"/>
    </source>
</evidence>
<dbReference type="PROSITE" id="PS50082">
    <property type="entry name" value="WD_REPEATS_2"/>
    <property type="match status" value="14"/>
</dbReference>
<feature type="repeat" description="WD" evidence="3">
    <location>
        <begin position="686"/>
        <end position="720"/>
    </location>
</feature>
<organism evidence="5 6">
    <name type="scientific">Coleofasciculus chthonoplastes PCC 7420</name>
    <dbReference type="NCBI Taxonomy" id="118168"/>
    <lineage>
        <taxon>Bacteria</taxon>
        <taxon>Bacillati</taxon>
        <taxon>Cyanobacteriota</taxon>
        <taxon>Cyanophyceae</taxon>
        <taxon>Coleofasciculales</taxon>
        <taxon>Coleofasciculaceae</taxon>
        <taxon>Coleofasciculus</taxon>
    </lineage>
</organism>
<accession>B4VHC8</accession>
<keyword evidence="4" id="KW-0175">Coiled coil</keyword>
<evidence type="ECO:0000256" key="1">
    <source>
        <dbReference type="ARBA" id="ARBA00022574"/>
    </source>
</evidence>
<feature type="repeat" description="WD" evidence="3">
    <location>
        <begin position="563"/>
        <end position="595"/>
    </location>
</feature>
<feature type="repeat" description="WD" evidence="3">
    <location>
        <begin position="645"/>
        <end position="679"/>
    </location>
</feature>
<dbReference type="SUPFAM" id="SSF52540">
    <property type="entry name" value="P-loop containing nucleoside triphosphate hydrolases"/>
    <property type="match status" value="1"/>
</dbReference>
<sequence>MSVLTRTENYYKIGGSLKYQHPTYVKRQADDELYDGLKQGEYCYVLNSRQMGKSSLRVRMMKILKSEGIKCASIDMTRLGSQTTPEAWYLGIVSELVRNFGLSTRFDDIAWWKQHEILSPLQRLNWFIEDVLLTQFDQNLVVFLDEIDSIIKLNFKDDFFAFIRACYNQRADNPDYNRLTFCLLGVATPSNLIDDKKRTPFNIGRSIQLGGFQFEDAKASLIPGFVDKVDDPETVLKEVLNWTGGQPFLTQKLCYLIGKYSQSRTPDIAQIVHTYILENWQSQDEPEHLRTIRDRLLSNEQRAERLLGLYQHLLQQGQVAVNDHPEQMELRLSGLVVKQQQTLRVYNRIYQTVFNLQWVNEKLANLRPYSEAITAWFASKGQDNSRLLRGQALQEARQWAANQCLSDQDYQFLAKSEQWEKWEVERALDAEKKERKLVLLEMQIAQEKIKQAQEQARREKCQNRLKFAVTWALVLAVATGTGFYVRQQLKQTYTESLEEQIKKAGDSALLKFELGQLEALLQAMKAGHTLATSFGERPLVNYPTTRPVLALQEILNNIQERNQLHHQGSVESLAFSRDGQTIVTASLDGMILMWNRQGKPIGQLPGHPARVTSIAISQDGQRIASASIDGTVRLWHRQENGMQELPKQQGWVRSVAFSPDGELIATASSDHTARLWDIQGNLLQEFTGHEDEVTRVAFSPDGQFIATASSDHTARLWDIQGNLLQEFKGHQGWVRSVAFSPDGKFIATASSDHTARLWDIQGNLLQEFKGHQGRVTQVMFSPDGQFLGTASMDGTARLWDWQGNVVQNLKGHQGLVTDLAMSRDGQIIVTATSDGIAHLWTRSHNQPLQGHQDGVTHVTFSPDGQLLGTASSDGTARLWNRQGKSILEFKGHQGSVTDITFRPDQQMIATASSDGTVRLWDIQGKLQRRLPNHSGGVAQVAFSPDGQLIATASSDGIARLWDIQGNLLQDLIGHQGWVRSLAFSPDGTQIATASSDRTVRLWDLQGNLRQELKGHQGWVKSVAFSPNGDYIATASIDGIVRLWDTDGNLVKELNQHPSGITHIAFSPDGTRIATASFEGIARLWDLQGNLVQEIKGHQGAVVSVTFSPDGTQIATASSDGTARIWQVEGLGELLSRGCIWLQDYLVTHPEAREELQVCDFRE</sequence>
<dbReference type="PROSITE" id="PS50294">
    <property type="entry name" value="WD_REPEATS_REGION"/>
    <property type="match status" value="14"/>
</dbReference>
<dbReference type="EMBL" id="DS989841">
    <property type="protein sequence ID" value="EDX78368.1"/>
    <property type="molecule type" value="Genomic_DNA"/>
</dbReference>
<proteinExistence type="predicted"/>
<feature type="repeat" description="WD" evidence="3">
    <location>
        <begin position="727"/>
        <end position="761"/>
    </location>
</feature>
<feature type="repeat" description="WD" evidence="3">
    <location>
        <begin position="930"/>
        <end position="964"/>
    </location>
</feature>
<evidence type="ECO:0000313" key="6">
    <source>
        <dbReference type="Proteomes" id="UP000003835"/>
    </source>
</evidence>
<dbReference type="InterPro" id="IPR027417">
    <property type="entry name" value="P-loop_NTPase"/>
</dbReference>
<dbReference type="InterPro" id="IPR019775">
    <property type="entry name" value="WD40_repeat_CS"/>
</dbReference>
<feature type="repeat" description="WD" evidence="3">
    <location>
        <begin position="889"/>
        <end position="923"/>
    </location>
</feature>
<dbReference type="Proteomes" id="UP000003835">
    <property type="component" value="Unassembled WGS sequence"/>
</dbReference>
<feature type="repeat" description="WD" evidence="3">
    <location>
        <begin position="971"/>
        <end position="1005"/>
    </location>
</feature>
<dbReference type="Gene3D" id="3.40.50.300">
    <property type="entry name" value="P-loop containing nucleotide triphosphate hydrolases"/>
    <property type="match status" value="1"/>
</dbReference>